<dbReference type="Proteomes" id="UP000664654">
    <property type="component" value="Unassembled WGS sequence"/>
</dbReference>
<organism evidence="2 3">
    <name type="scientific">Bowmanella dokdonensis</name>
    <dbReference type="NCBI Taxonomy" id="751969"/>
    <lineage>
        <taxon>Bacteria</taxon>
        <taxon>Pseudomonadati</taxon>
        <taxon>Pseudomonadota</taxon>
        <taxon>Gammaproteobacteria</taxon>
        <taxon>Alteromonadales</taxon>
        <taxon>Alteromonadaceae</taxon>
        <taxon>Bowmanella</taxon>
    </lineage>
</organism>
<protein>
    <submittedName>
        <fullName evidence="2">SoxR reducing system RseC family protein</fullName>
    </submittedName>
</protein>
<accession>A0A939DSE3</accession>
<dbReference type="PANTHER" id="PTHR35867">
    <property type="entry name" value="PROTEIN RSEC"/>
    <property type="match status" value="1"/>
</dbReference>
<keyword evidence="1" id="KW-1133">Transmembrane helix</keyword>
<keyword evidence="3" id="KW-1185">Reference proteome</keyword>
<comment type="caution">
    <text evidence="2">The sequence shown here is derived from an EMBL/GenBank/DDBJ whole genome shotgun (WGS) entry which is preliminary data.</text>
</comment>
<name>A0A939DSE3_9ALTE</name>
<feature type="transmembrane region" description="Helical" evidence="1">
    <location>
        <begin position="73"/>
        <end position="95"/>
    </location>
</feature>
<proteinExistence type="predicted"/>
<sequence length="161" mass="17530">MIEELGTIKAVDQDHIWVETLIKTTCGGCVANQQCGTGAVARSLSPKSQLLIFRCEGPARVGQQVKLGIPEEALLGASALVYLVPLVVLILSALLGQLWLPGLGFTHELWTVLLAFVATALTFLHIRRHLRSDSQMQYQPKLLEILPGQGEAISFRQVSDS</sequence>
<evidence type="ECO:0000313" key="2">
    <source>
        <dbReference type="EMBL" id="MBN7827487.1"/>
    </source>
</evidence>
<evidence type="ECO:0000256" key="1">
    <source>
        <dbReference type="SAM" id="Phobius"/>
    </source>
</evidence>
<dbReference type="RefSeq" id="WP_206575597.1">
    <property type="nucleotide sequence ID" value="NZ_JAFKCV010000019.1"/>
</dbReference>
<keyword evidence="1" id="KW-0472">Membrane</keyword>
<dbReference type="EMBL" id="JAFKCV010000019">
    <property type="protein sequence ID" value="MBN7827487.1"/>
    <property type="molecule type" value="Genomic_DNA"/>
</dbReference>
<dbReference type="InterPro" id="IPR026268">
    <property type="entry name" value="RseC"/>
</dbReference>
<feature type="transmembrane region" description="Helical" evidence="1">
    <location>
        <begin position="107"/>
        <end position="126"/>
    </location>
</feature>
<dbReference type="Pfam" id="PF04246">
    <property type="entry name" value="RseC_MucC"/>
    <property type="match status" value="1"/>
</dbReference>
<dbReference type="InterPro" id="IPR007359">
    <property type="entry name" value="SigmaE_reg_RseC_MucC"/>
</dbReference>
<dbReference type="PANTHER" id="PTHR35867:SF1">
    <property type="entry name" value="PROTEIN RSEC"/>
    <property type="match status" value="1"/>
</dbReference>
<dbReference type="PIRSF" id="PIRSF004923">
    <property type="entry name" value="RseC"/>
    <property type="match status" value="1"/>
</dbReference>
<dbReference type="AlphaFoldDB" id="A0A939DSE3"/>
<reference evidence="2" key="1">
    <citation type="submission" date="2021-03" db="EMBL/GenBank/DDBJ databases">
        <title>novel species isolated from a fishpond in China.</title>
        <authorList>
            <person name="Lu H."/>
            <person name="Cai Z."/>
        </authorList>
    </citation>
    <scope>NUCLEOTIDE SEQUENCE</scope>
    <source>
        <strain evidence="2">JCM 30855</strain>
    </source>
</reference>
<gene>
    <name evidence="2" type="ORF">J0A66_19815</name>
</gene>
<keyword evidence="1" id="KW-0812">Transmembrane</keyword>
<evidence type="ECO:0000313" key="3">
    <source>
        <dbReference type="Proteomes" id="UP000664654"/>
    </source>
</evidence>